<organism evidence="2 3">
    <name type="scientific">Rhizobium loti</name>
    <name type="common">Mesorhizobium loti</name>
    <dbReference type="NCBI Taxonomy" id="381"/>
    <lineage>
        <taxon>Bacteria</taxon>
        <taxon>Pseudomonadati</taxon>
        <taxon>Pseudomonadota</taxon>
        <taxon>Alphaproteobacteria</taxon>
        <taxon>Hyphomicrobiales</taxon>
        <taxon>Phyllobacteriaceae</taxon>
        <taxon>Mesorhizobium</taxon>
    </lineage>
</organism>
<sequence length="78" mass="8387">MVAGNTADLTVLLPIVDRLRDRFKVGRACVVADLGMISAAGIAALEARKLEYILGARERSSVIVRDLVMTTSSGLRRS</sequence>
<evidence type="ECO:0000313" key="2">
    <source>
        <dbReference type="EMBL" id="PWJ87451.1"/>
    </source>
</evidence>
<dbReference type="GO" id="GO:0003677">
    <property type="term" value="F:DNA binding"/>
    <property type="evidence" value="ECO:0007669"/>
    <property type="project" value="InterPro"/>
</dbReference>
<dbReference type="GeneID" id="61055558"/>
<dbReference type="Proteomes" id="UP000245631">
    <property type="component" value="Unassembled WGS sequence"/>
</dbReference>
<protein>
    <submittedName>
        <fullName evidence="2">DDE family transposase</fullName>
    </submittedName>
</protein>
<evidence type="ECO:0000313" key="3">
    <source>
        <dbReference type="Proteomes" id="UP000245631"/>
    </source>
</evidence>
<reference evidence="2 3" key="1">
    <citation type="submission" date="2018-05" db="EMBL/GenBank/DDBJ databases">
        <title>Genomic Encyclopedia of Type Strains, Phase IV (KMG-IV): sequencing the most valuable type-strain genomes for metagenomic binning, comparative biology and taxonomic classification.</title>
        <authorList>
            <person name="Goeker M."/>
        </authorList>
    </citation>
    <scope>NUCLEOTIDE SEQUENCE [LARGE SCALE GENOMIC DNA]</scope>
    <source>
        <strain evidence="2 3">DSM 2626</strain>
    </source>
</reference>
<dbReference type="AlphaFoldDB" id="A0A8E3B1Q4"/>
<name>A0A8E3B1Q4_RHILI</name>
<dbReference type="InterPro" id="IPR002559">
    <property type="entry name" value="Transposase_11"/>
</dbReference>
<dbReference type="GO" id="GO:0006313">
    <property type="term" value="P:DNA transposition"/>
    <property type="evidence" value="ECO:0007669"/>
    <property type="project" value="InterPro"/>
</dbReference>
<dbReference type="Pfam" id="PF01609">
    <property type="entry name" value="DDE_Tnp_1"/>
    <property type="match status" value="1"/>
</dbReference>
<dbReference type="EMBL" id="QGGH01000016">
    <property type="protein sequence ID" value="PWJ87451.1"/>
    <property type="molecule type" value="Genomic_DNA"/>
</dbReference>
<accession>A0A8E3B1Q4</accession>
<evidence type="ECO:0000259" key="1">
    <source>
        <dbReference type="Pfam" id="PF01609"/>
    </source>
</evidence>
<feature type="domain" description="Transposase IS4-like" evidence="1">
    <location>
        <begin position="3"/>
        <end position="61"/>
    </location>
</feature>
<dbReference type="RefSeq" id="WP_170136878.1">
    <property type="nucleotide sequence ID" value="NZ_QGGH01000016.1"/>
</dbReference>
<proteinExistence type="predicted"/>
<comment type="caution">
    <text evidence="2">The sequence shown here is derived from an EMBL/GenBank/DDBJ whole genome shotgun (WGS) entry which is preliminary data.</text>
</comment>
<gene>
    <name evidence="2" type="ORF">C8D77_11627</name>
</gene>
<dbReference type="GO" id="GO:0004803">
    <property type="term" value="F:transposase activity"/>
    <property type="evidence" value="ECO:0007669"/>
    <property type="project" value="InterPro"/>
</dbReference>